<dbReference type="InterPro" id="IPR038583">
    <property type="entry name" value="AraA_N_sf"/>
</dbReference>
<dbReference type="EC" id="5.3.1.4" evidence="6"/>
<dbReference type="EMBL" id="AZFZ01000015">
    <property type="protein sequence ID" value="KRM44341.1"/>
    <property type="molecule type" value="Genomic_DNA"/>
</dbReference>
<evidence type="ECO:0000313" key="11">
    <source>
        <dbReference type="Proteomes" id="UP000051010"/>
    </source>
</evidence>
<dbReference type="HAMAP" id="MF_00519">
    <property type="entry name" value="Arabinose_Isome"/>
    <property type="match status" value="1"/>
</dbReference>
<comment type="similarity">
    <text evidence="6">Belongs to the arabinose isomerase family.</text>
</comment>
<dbReference type="InterPro" id="IPR003762">
    <property type="entry name" value="Lara_isomerase"/>
</dbReference>
<dbReference type="GO" id="GO:0005829">
    <property type="term" value="C:cytosol"/>
    <property type="evidence" value="ECO:0007669"/>
    <property type="project" value="TreeGrafter"/>
</dbReference>
<reference evidence="10 11" key="1">
    <citation type="journal article" date="2015" name="Genome Announc.">
        <title>Expanding the biotechnology potential of lactobacilli through comparative genomics of 213 strains and associated genera.</title>
        <authorList>
            <person name="Sun Z."/>
            <person name="Harris H.M."/>
            <person name="McCann A."/>
            <person name="Guo C."/>
            <person name="Argimon S."/>
            <person name="Zhang W."/>
            <person name="Yang X."/>
            <person name="Jeffery I.B."/>
            <person name="Cooney J.C."/>
            <person name="Kagawa T.F."/>
            <person name="Liu W."/>
            <person name="Song Y."/>
            <person name="Salvetti E."/>
            <person name="Wrobel A."/>
            <person name="Rasinkangas P."/>
            <person name="Parkhill J."/>
            <person name="Rea M.C."/>
            <person name="O'Sullivan O."/>
            <person name="Ritari J."/>
            <person name="Douillard F.P."/>
            <person name="Paul Ross R."/>
            <person name="Yang R."/>
            <person name="Briner A.E."/>
            <person name="Felis G.E."/>
            <person name="de Vos W.M."/>
            <person name="Barrangou R."/>
            <person name="Klaenhammer T.R."/>
            <person name="Caufield P.W."/>
            <person name="Cui Y."/>
            <person name="Zhang H."/>
            <person name="O'Toole P.W."/>
        </authorList>
    </citation>
    <scope>NUCLEOTIDE SEQUENCE [LARGE SCALE GENOMIC DNA]</scope>
    <source>
        <strain evidence="10 11">DSM 18390</strain>
    </source>
</reference>
<evidence type="ECO:0000256" key="1">
    <source>
        <dbReference type="ARBA" id="ARBA00022723"/>
    </source>
</evidence>
<feature type="domain" description="L-arabinose isomerase central" evidence="9">
    <location>
        <begin position="177"/>
        <end position="324"/>
    </location>
</feature>
<dbReference type="Proteomes" id="UP000051010">
    <property type="component" value="Unassembled WGS sequence"/>
</dbReference>
<accession>A0A0R1YR06</accession>
<dbReference type="PANTHER" id="PTHR38464">
    <property type="entry name" value="L-ARABINOSE ISOMERASE"/>
    <property type="match status" value="1"/>
</dbReference>
<protein>
    <recommendedName>
        <fullName evidence="6">L-arabinose isomerase</fullName>
        <ecNumber evidence="6">5.3.1.4</ecNumber>
    </recommendedName>
</protein>
<evidence type="ECO:0000256" key="4">
    <source>
        <dbReference type="ARBA" id="ARBA00023235"/>
    </source>
</evidence>
<dbReference type="GO" id="GO:0030145">
    <property type="term" value="F:manganese ion binding"/>
    <property type="evidence" value="ECO:0007669"/>
    <property type="project" value="UniProtKB-UniRule"/>
</dbReference>
<feature type="binding site" evidence="6">
    <location>
        <position position="447"/>
    </location>
    <ligand>
        <name>Mn(2+)</name>
        <dbReference type="ChEBI" id="CHEBI:29035"/>
    </ligand>
</feature>
<dbReference type="Pfam" id="PF11762">
    <property type="entry name" value="Arabinose_Iso_C"/>
    <property type="match status" value="1"/>
</dbReference>
<evidence type="ECO:0000256" key="3">
    <source>
        <dbReference type="ARBA" id="ARBA00023211"/>
    </source>
</evidence>
<dbReference type="NCBIfam" id="NF002795">
    <property type="entry name" value="PRK02929.1"/>
    <property type="match status" value="1"/>
</dbReference>
<dbReference type="Gene3D" id="3.40.50.10940">
    <property type="match status" value="1"/>
</dbReference>
<comment type="function">
    <text evidence="6">Catalyzes the conversion of L-arabinose to L-ribulose.</text>
</comment>
<dbReference type="SUPFAM" id="SSF50443">
    <property type="entry name" value="FucI/AraA C-terminal domain-like"/>
    <property type="match status" value="1"/>
</dbReference>
<dbReference type="AlphaFoldDB" id="A0A0R1YR06"/>
<feature type="domain" description="L-arabinose isomerase N-terminal" evidence="7">
    <location>
        <begin position="7"/>
        <end position="173"/>
    </location>
</feature>
<comment type="catalytic activity">
    <reaction evidence="6">
        <text>beta-L-arabinopyranose = L-ribulose</text>
        <dbReference type="Rhea" id="RHEA:14821"/>
        <dbReference type="ChEBI" id="CHEBI:16880"/>
        <dbReference type="ChEBI" id="CHEBI:40886"/>
        <dbReference type="EC" id="5.3.1.4"/>
    </reaction>
</comment>
<organism evidence="10 11">
    <name type="scientific">Lentilactobacillus parafarraginis DSM 18390 = JCM 14109</name>
    <dbReference type="NCBI Taxonomy" id="1423786"/>
    <lineage>
        <taxon>Bacteria</taxon>
        <taxon>Bacillati</taxon>
        <taxon>Bacillota</taxon>
        <taxon>Bacilli</taxon>
        <taxon>Lactobacillales</taxon>
        <taxon>Lactobacillaceae</taxon>
        <taxon>Lentilactobacillus</taxon>
    </lineage>
</organism>
<dbReference type="Pfam" id="PF24856">
    <property type="entry name" value="AraA_central"/>
    <property type="match status" value="1"/>
</dbReference>
<evidence type="ECO:0000256" key="6">
    <source>
        <dbReference type="HAMAP-Rule" id="MF_00519"/>
    </source>
</evidence>
<feature type="binding site" evidence="6">
    <location>
        <position position="306"/>
    </location>
    <ligand>
        <name>Mn(2+)</name>
        <dbReference type="ChEBI" id="CHEBI:29035"/>
    </ligand>
</feature>
<evidence type="ECO:0000259" key="7">
    <source>
        <dbReference type="Pfam" id="PF02610"/>
    </source>
</evidence>
<dbReference type="Pfam" id="PF02610">
    <property type="entry name" value="AraA_N"/>
    <property type="match status" value="1"/>
</dbReference>
<feature type="domain" description="L-arabinose isomerase C-terminal" evidence="8">
    <location>
        <begin position="327"/>
        <end position="467"/>
    </location>
</feature>
<evidence type="ECO:0000256" key="5">
    <source>
        <dbReference type="ARBA" id="ARBA00023277"/>
    </source>
</evidence>
<keyword evidence="2 6" id="KW-0054">Arabinose catabolism</keyword>
<feature type="binding site" evidence="6">
    <location>
        <position position="331"/>
    </location>
    <ligand>
        <name>Mn(2+)</name>
        <dbReference type="ChEBI" id="CHEBI:29035"/>
    </ligand>
</feature>
<dbReference type="GO" id="GO:0019569">
    <property type="term" value="P:L-arabinose catabolic process to D-xylulose 5-phosphate"/>
    <property type="evidence" value="ECO:0007669"/>
    <property type="project" value="UniProtKB-UniRule"/>
</dbReference>
<dbReference type="UniPathway" id="UPA00145">
    <property type="reaction ID" value="UER00565"/>
</dbReference>
<evidence type="ECO:0000256" key="2">
    <source>
        <dbReference type="ARBA" id="ARBA00022935"/>
    </source>
</evidence>
<feature type="binding site" evidence="6">
    <location>
        <position position="348"/>
    </location>
    <ligand>
        <name>Mn(2+)</name>
        <dbReference type="ChEBI" id="CHEBI:29035"/>
    </ligand>
</feature>
<evidence type="ECO:0000259" key="8">
    <source>
        <dbReference type="Pfam" id="PF11762"/>
    </source>
</evidence>
<keyword evidence="1 6" id="KW-0479">Metal-binding</keyword>
<dbReference type="InterPro" id="IPR055389">
    <property type="entry name" value="AraA_N"/>
</dbReference>
<comment type="cofactor">
    <cofactor evidence="6">
        <name>Mn(2+)</name>
        <dbReference type="ChEBI" id="CHEBI:29035"/>
    </cofactor>
    <text evidence="6">Binds 1 Mn(2+) ion per subunit.</text>
</comment>
<name>A0A0R1YR06_9LACO</name>
<gene>
    <name evidence="6" type="primary">araA</name>
    <name evidence="10" type="ORF">FD47_GL000603</name>
</gene>
<evidence type="ECO:0000259" key="9">
    <source>
        <dbReference type="Pfam" id="PF24856"/>
    </source>
</evidence>
<proteinExistence type="inferred from homology"/>
<keyword evidence="4 6" id="KW-0413">Isomerase</keyword>
<evidence type="ECO:0000313" key="10">
    <source>
        <dbReference type="EMBL" id="KRM44341.1"/>
    </source>
</evidence>
<dbReference type="InterPro" id="IPR024664">
    <property type="entry name" value="Ara_Isoase_C"/>
</dbReference>
<dbReference type="PATRIC" id="fig|1423786.4.peg.632"/>
<keyword evidence="5 6" id="KW-0119">Carbohydrate metabolism</keyword>
<dbReference type="InterPro" id="IPR055390">
    <property type="entry name" value="AraA_central"/>
</dbReference>
<dbReference type="PANTHER" id="PTHR38464:SF1">
    <property type="entry name" value="L-ARABINOSE ISOMERASE"/>
    <property type="match status" value="1"/>
</dbReference>
<sequence length="474" mass="53597">MLKVPDYEFWFVVGSQHLYGEDILAEVRSDTEDIVKKLNESGKMPYPIRFKTVATTADEITAVMKEANFNDKVAGVMTWMHTYSPAKNWIRGTKLLQKPLMHLATQYLDHIPYDSIDFDYMNLNQSAHGDREYGYINARLQKHNKVVYGHWADPEVQSEIADWEDVAVAYNESFNIKVARFGDTMRNVAVTEGDKVQGQIQFGWTVDYWPVGNLVEEMDKVSEQDIDAKYEALKSQHTFVQGHNDPAKYEHSVRYQLREYFGIKALLDKGGYTAFSTNFEDLFGMEQLPGLAVQLLMAEGYGFAGEGDWKTAALDRLLKIMTHNDRTVFMEDYTLELTKGNEAILGSHMLEVDPTIASGTPRIEVHPLGIGGKDDPARLVFDGIDGDAMDVTISDFGTEFRMIGYGVNAHKPTKPTPHLPIAKQYWTPKMGLKEGATKWIQNGGGHHTVLTFTASEQQIQDLATLFQLPFIDIK</sequence>
<dbReference type="SUPFAM" id="SSF53743">
    <property type="entry name" value="FucI/AraA N-terminal and middle domains"/>
    <property type="match status" value="1"/>
</dbReference>
<dbReference type="InterPro" id="IPR009015">
    <property type="entry name" value="Fucose_isomerase_N/cen_sf"/>
</dbReference>
<dbReference type="InterPro" id="IPR004216">
    <property type="entry name" value="Fuc/Ara_isomerase_C"/>
</dbReference>
<keyword evidence="3 6" id="KW-0464">Manganese</keyword>
<dbReference type="GO" id="GO:0008733">
    <property type="term" value="F:L-arabinose isomerase activity"/>
    <property type="evidence" value="ECO:0007669"/>
    <property type="project" value="UniProtKB-UniRule"/>
</dbReference>
<comment type="caution">
    <text evidence="10">The sequence shown here is derived from an EMBL/GenBank/DDBJ whole genome shotgun (WGS) entry which is preliminary data.</text>
</comment>
<dbReference type="PIRSF" id="PIRSF001478">
    <property type="entry name" value="L-ara_isomerase"/>
    <property type="match status" value="1"/>
</dbReference>
<dbReference type="RefSeq" id="WP_054733671.1">
    <property type="nucleotide sequence ID" value="NZ_AZFZ01000015.1"/>
</dbReference>
<comment type="pathway">
    <text evidence="6">Carbohydrate degradation; L-arabinose degradation via L-ribulose; D-xylulose 5-phosphate from L-arabinose (bacterial route): step 1/3.</text>
</comment>